<dbReference type="PANTHER" id="PTHR46246:SF1">
    <property type="entry name" value="GUANOSINE-3',5'-BIS(DIPHOSPHATE) 3'-PYROPHOSPHOHYDROLASE MESH1"/>
    <property type="match status" value="1"/>
</dbReference>
<dbReference type="GO" id="GO:0008893">
    <property type="term" value="F:guanosine-3',5'-bis(diphosphate) 3'-diphosphatase activity"/>
    <property type="evidence" value="ECO:0007669"/>
    <property type="project" value="TreeGrafter"/>
</dbReference>
<accession>A0A6J6JAW3</accession>
<dbReference type="CDD" id="cd00077">
    <property type="entry name" value="HDc"/>
    <property type="match status" value="1"/>
</dbReference>
<dbReference type="Gene3D" id="1.10.3210.10">
    <property type="entry name" value="Hypothetical protein af1432"/>
    <property type="match status" value="1"/>
</dbReference>
<dbReference type="EMBL" id="CAEZVV010000003">
    <property type="protein sequence ID" value="CAB4634016.1"/>
    <property type="molecule type" value="Genomic_DNA"/>
</dbReference>
<evidence type="ECO:0000313" key="2">
    <source>
        <dbReference type="EMBL" id="CAB4574637.1"/>
    </source>
</evidence>
<protein>
    <submittedName>
        <fullName evidence="3">Unannotated protein</fullName>
    </submittedName>
</protein>
<feature type="domain" description="HD/PDEase" evidence="1">
    <location>
        <begin position="188"/>
        <end position="302"/>
    </location>
</feature>
<dbReference type="PANTHER" id="PTHR46246">
    <property type="entry name" value="GUANOSINE-3',5'-BIS(DIPHOSPHATE) 3'-PYROPHOSPHOHYDROLASE MESH1"/>
    <property type="match status" value="1"/>
</dbReference>
<reference evidence="3" key="1">
    <citation type="submission" date="2020-05" db="EMBL/GenBank/DDBJ databases">
        <authorList>
            <person name="Chiriac C."/>
            <person name="Salcher M."/>
            <person name="Ghai R."/>
            <person name="Kavagutti S V."/>
        </authorList>
    </citation>
    <scope>NUCLEOTIDE SEQUENCE</scope>
</reference>
<dbReference type="SUPFAM" id="SSF109604">
    <property type="entry name" value="HD-domain/PDEase-like"/>
    <property type="match status" value="1"/>
</dbReference>
<gene>
    <name evidence="2" type="ORF">UFOPK1711_00731</name>
    <name evidence="3" type="ORF">UFOPK2143_00100</name>
</gene>
<organism evidence="3">
    <name type="scientific">freshwater metagenome</name>
    <dbReference type="NCBI Taxonomy" id="449393"/>
    <lineage>
        <taxon>unclassified sequences</taxon>
        <taxon>metagenomes</taxon>
        <taxon>ecological metagenomes</taxon>
    </lineage>
</organism>
<proteinExistence type="predicted"/>
<sequence length="386" mass="43398">MGLEHVASQIDGHRHRQGRDGFLDQDIVCLNEDPRRPNGEAAGQTFDEFVLPLQRVNRESLGLMTTHLLNGFFHRQCIREAINFMTPEVVTPYCDKGLLAIGSTQIFGVHEIHPLFVFKLHAFSSRTWPEGQKKETHELARNVYGHSDNGGRHNMAKQPSVTILTSRYDKALTMVRTLQNGEARKGGGTVPYLSHSIGVSALVLQYGGTEDQAIAALLHDVAEDNGGERMLSVIEAEFDSKIAGYVRDLSDSLVEDSENKEAWYPRKQKYIKTYDKKRRAVLLISAADKLHNVRAMVSDHKSEKGQLWLRFDQKVEAPIEFKRTQQIWYQSQLVKVLNERLTGVQPYGAQLARDLQDELTALKQSISDLEGVSIEDLDAAVNSFSG</sequence>
<dbReference type="SMART" id="SM00471">
    <property type="entry name" value="HDc"/>
    <property type="match status" value="1"/>
</dbReference>
<dbReference type="EMBL" id="CAEZTR010000033">
    <property type="protein sequence ID" value="CAB4574637.1"/>
    <property type="molecule type" value="Genomic_DNA"/>
</dbReference>
<name>A0A6J6JAW3_9ZZZZ</name>
<evidence type="ECO:0000313" key="3">
    <source>
        <dbReference type="EMBL" id="CAB4634016.1"/>
    </source>
</evidence>
<evidence type="ECO:0000259" key="1">
    <source>
        <dbReference type="SMART" id="SM00471"/>
    </source>
</evidence>
<dbReference type="InterPro" id="IPR003607">
    <property type="entry name" value="HD/PDEase_dom"/>
</dbReference>
<dbReference type="InterPro" id="IPR052194">
    <property type="entry name" value="MESH1"/>
</dbReference>
<dbReference type="Pfam" id="PF13328">
    <property type="entry name" value="HD_4"/>
    <property type="match status" value="1"/>
</dbReference>
<dbReference type="AlphaFoldDB" id="A0A6J6JAW3"/>